<dbReference type="Pfam" id="PF14322">
    <property type="entry name" value="SusD-like_3"/>
    <property type="match status" value="1"/>
</dbReference>
<dbReference type="Proteomes" id="UP000199705">
    <property type="component" value="Unassembled WGS sequence"/>
</dbReference>
<dbReference type="SUPFAM" id="SSF48452">
    <property type="entry name" value="TPR-like"/>
    <property type="match status" value="1"/>
</dbReference>
<keyword evidence="3" id="KW-0732">Signal</keyword>
<evidence type="ECO:0000313" key="8">
    <source>
        <dbReference type="EMBL" id="SDH29671.1"/>
    </source>
</evidence>
<dbReference type="PROSITE" id="PS51257">
    <property type="entry name" value="PROKAR_LIPOPROTEIN"/>
    <property type="match status" value="1"/>
</dbReference>
<evidence type="ECO:0000256" key="3">
    <source>
        <dbReference type="ARBA" id="ARBA00022729"/>
    </source>
</evidence>
<comment type="subcellular location">
    <subcellularLocation>
        <location evidence="1">Cell outer membrane</location>
    </subcellularLocation>
</comment>
<name>A0A1G8B993_9SPHI</name>
<keyword evidence="5" id="KW-0998">Cell outer membrane</keyword>
<evidence type="ECO:0000256" key="5">
    <source>
        <dbReference type="ARBA" id="ARBA00023237"/>
    </source>
</evidence>
<dbReference type="STRING" id="551996.SAMN05192573_108150"/>
<protein>
    <submittedName>
        <fullName evidence="8">SusD family protein</fullName>
    </submittedName>
</protein>
<dbReference type="InterPro" id="IPR012944">
    <property type="entry name" value="SusD_RagB_dom"/>
</dbReference>
<evidence type="ECO:0000313" key="9">
    <source>
        <dbReference type="Proteomes" id="UP000199705"/>
    </source>
</evidence>
<evidence type="ECO:0000256" key="2">
    <source>
        <dbReference type="ARBA" id="ARBA00006275"/>
    </source>
</evidence>
<dbReference type="GO" id="GO:0009279">
    <property type="term" value="C:cell outer membrane"/>
    <property type="evidence" value="ECO:0007669"/>
    <property type="project" value="UniProtKB-SubCell"/>
</dbReference>
<evidence type="ECO:0000259" key="7">
    <source>
        <dbReference type="Pfam" id="PF14322"/>
    </source>
</evidence>
<feature type="domain" description="RagB/SusD" evidence="6">
    <location>
        <begin position="348"/>
        <end position="465"/>
    </location>
</feature>
<proteinExistence type="inferred from homology"/>
<dbReference type="InterPro" id="IPR033985">
    <property type="entry name" value="SusD-like_N"/>
</dbReference>
<gene>
    <name evidence="8" type="ORF">SAMN05192573_108150</name>
</gene>
<reference evidence="9" key="1">
    <citation type="submission" date="2016-10" db="EMBL/GenBank/DDBJ databases">
        <authorList>
            <person name="Varghese N."/>
            <person name="Submissions S."/>
        </authorList>
    </citation>
    <scope>NUCLEOTIDE SEQUENCE [LARGE SCALE GENOMIC DNA]</scope>
    <source>
        <strain evidence="9">Gh-67</strain>
    </source>
</reference>
<dbReference type="Gene3D" id="1.25.40.390">
    <property type="match status" value="1"/>
</dbReference>
<feature type="domain" description="SusD-like N-terminal" evidence="7">
    <location>
        <begin position="29"/>
        <end position="236"/>
    </location>
</feature>
<comment type="similarity">
    <text evidence="2">Belongs to the SusD family.</text>
</comment>
<evidence type="ECO:0000259" key="6">
    <source>
        <dbReference type="Pfam" id="PF07980"/>
    </source>
</evidence>
<dbReference type="AlphaFoldDB" id="A0A1G8B993"/>
<accession>A0A1G8B993</accession>
<evidence type="ECO:0000256" key="4">
    <source>
        <dbReference type="ARBA" id="ARBA00023136"/>
    </source>
</evidence>
<dbReference type="EMBL" id="FNCG01000008">
    <property type="protein sequence ID" value="SDH29671.1"/>
    <property type="molecule type" value="Genomic_DNA"/>
</dbReference>
<keyword evidence="9" id="KW-1185">Reference proteome</keyword>
<keyword evidence="4" id="KW-0472">Membrane</keyword>
<dbReference type="Pfam" id="PF07980">
    <property type="entry name" value="SusD_RagB"/>
    <property type="match status" value="1"/>
</dbReference>
<sequence>MGTFTLKYRAIIYGCMIAYILTGCKKQDDFLNTKPNQALETPTTLADLSNLLNNENVFNRNCDPAISEIASDDVYIQDSAFGSLSLSIERNAYVWAKNMYDATSTQVADWNNPYKMVYYANTVLDALPGIGTTVGNQDQYNQIKGAALFYRSFAFYNLVQTFAMPYDATNSGNQPGIPLRLTSDINLRPQRASEADCYNQIISDLKEAINLLPVIPVYKTQPSQPAANAFLARVYLAIGNYPSALQYANACLDKFNTLSDYNALTSTPTSVSNNFISEDIYHSTMVNYSTITNRRYAYIDSALYSFYSSNDLRKTKFFTILDGLPQYPRFVGSYDFKTNKYSGLAVDEVYLIKAECLVRSGDISNGMTALNTLLIKRWKTGTFVPLTASSQSDALKLVLLERRKELLWRGIRWTDLRRLNKESGSGISINRLVNGTSYSLAPNDVKYAFPIPDIEIQLGGLTQNPR</sequence>
<dbReference type="InterPro" id="IPR011990">
    <property type="entry name" value="TPR-like_helical_dom_sf"/>
</dbReference>
<organism evidence="8 9">
    <name type="scientific">Mucilaginibacter gossypii</name>
    <dbReference type="NCBI Taxonomy" id="551996"/>
    <lineage>
        <taxon>Bacteria</taxon>
        <taxon>Pseudomonadati</taxon>
        <taxon>Bacteroidota</taxon>
        <taxon>Sphingobacteriia</taxon>
        <taxon>Sphingobacteriales</taxon>
        <taxon>Sphingobacteriaceae</taxon>
        <taxon>Mucilaginibacter</taxon>
    </lineage>
</organism>
<evidence type="ECO:0000256" key="1">
    <source>
        <dbReference type="ARBA" id="ARBA00004442"/>
    </source>
</evidence>